<evidence type="ECO:0008006" key="4">
    <source>
        <dbReference type="Google" id="ProtNLM"/>
    </source>
</evidence>
<proteinExistence type="predicted"/>
<evidence type="ECO:0000313" key="3">
    <source>
        <dbReference type="Proteomes" id="UP000231414"/>
    </source>
</evidence>
<comment type="caution">
    <text evidence="2">The sequence shown here is derived from an EMBL/GenBank/DDBJ whole genome shotgun (WGS) entry which is preliminary data.</text>
</comment>
<protein>
    <recommendedName>
        <fullName evidence="4">Sugar O-methyltransferase</fullName>
    </recommendedName>
</protein>
<dbReference type="Proteomes" id="UP000231414">
    <property type="component" value="Unassembled WGS sequence"/>
</dbReference>
<dbReference type="EMBL" id="PEYW01000039">
    <property type="protein sequence ID" value="PIS20632.1"/>
    <property type="molecule type" value="Genomic_DNA"/>
</dbReference>
<gene>
    <name evidence="2" type="ORF">COT52_02690</name>
</gene>
<feature type="compositionally biased region" description="Low complexity" evidence="1">
    <location>
        <begin position="1"/>
        <end position="12"/>
    </location>
</feature>
<name>A0A2H0X6V2_UNCKA</name>
<feature type="region of interest" description="Disordered" evidence="1">
    <location>
        <begin position="1"/>
        <end position="23"/>
    </location>
</feature>
<sequence length="352" mass="41241">MDNTPQENNQKKTNNKEKESWGVSLPGGALQEAIIEKIQSARSLWLTLKFLSCRQRLSRAKKEQKKQFEDLKSRFVETYKNLKEYELAPYINRELERVLPKLEKPFYPNPQFSFLANSFIKYIMFLSRGGKVMKEELALLEKSYPSEKLKELLIEDYLGNPLLMNAKYLTSHNSIHQLYHFTRYQSETRNDFEQFRFVVEWGGGYGSLAKIYHRLVQNPVTYIIFDIPLFSCVQWLYLSVTMGKDRVNLIQQPDQKIAERKINLVPVIFREQFKNLEADLFISTWAISESGRQAQDFVIKEANWFNARHLLLAYSNSSLTIPDSQRIEVPAKEKGTKIIDIEFLPGNHYGFV</sequence>
<accession>A0A2H0X6V2</accession>
<dbReference type="AlphaFoldDB" id="A0A2H0X6V2"/>
<organism evidence="2 3">
    <name type="scientific">candidate division WWE3 bacterium CG08_land_8_20_14_0_20_43_13</name>
    <dbReference type="NCBI Taxonomy" id="1975087"/>
    <lineage>
        <taxon>Bacteria</taxon>
        <taxon>Katanobacteria</taxon>
    </lineage>
</organism>
<evidence type="ECO:0000313" key="2">
    <source>
        <dbReference type="EMBL" id="PIS20632.1"/>
    </source>
</evidence>
<evidence type="ECO:0000256" key="1">
    <source>
        <dbReference type="SAM" id="MobiDB-lite"/>
    </source>
</evidence>
<reference evidence="3" key="1">
    <citation type="submission" date="2017-09" db="EMBL/GenBank/DDBJ databases">
        <title>Depth-based differentiation of microbial function through sediment-hosted aquifers and enrichment of novel symbionts in the deep terrestrial subsurface.</title>
        <authorList>
            <person name="Probst A.J."/>
            <person name="Ladd B."/>
            <person name="Jarett J.K."/>
            <person name="Geller-Mcgrath D.E."/>
            <person name="Sieber C.M.K."/>
            <person name="Emerson J.B."/>
            <person name="Anantharaman K."/>
            <person name="Thomas B.C."/>
            <person name="Malmstrom R."/>
            <person name="Stieglmeier M."/>
            <person name="Klingl A."/>
            <person name="Woyke T."/>
            <person name="Ryan C.M."/>
            <person name="Banfield J.F."/>
        </authorList>
    </citation>
    <scope>NUCLEOTIDE SEQUENCE [LARGE SCALE GENOMIC DNA]</scope>
</reference>